<protein>
    <recommendedName>
        <fullName evidence="4">Phage abortive infection protein</fullName>
    </recommendedName>
</protein>
<feature type="transmembrane region" description="Helical" evidence="1">
    <location>
        <begin position="49"/>
        <end position="68"/>
    </location>
</feature>
<accession>A0ABV2CQU9</accession>
<gene>
    <name evidence="2" type="ORF">ABVT11_09885</name>
</gene>
<dbReference type="RefSeq" id="WP_345923652.1">
    <property type="nucleotide sequence ID" value="NZ_JBDIVF010000001.1"/>
</dbReference>
<name>A0ABV2CQU9_9RHOO</name>
<evidence type="ECO:0000313" key="2">
    <source>
        <dbReference type="EMBL" id="MET1490137.1"/>
    </source>
</evidence>
<proteinExistence type="predicted"/>
<evidence type="ECO:0000256" key="1">
    <source>
        <dbReference type="SAM" id="Phobius"/>
    </source>
</evidence>
<evidence type="ECO:0000313" key="3">
    <source>
        <dbReference type="Proteomes" id="UP001548590"/>
    </source>
</evidence>
<organism evidence="2 3">
    <name type="scientific">Uliginosibacterium paludis</name>
    <dbReference type="NCBI Taxonomy" id="1615952"/>
    <lineage>
        <taxon>Bacteria</taxon>
        <taxon>Pseudomonadati</taxon>
        <taxon>Pseudomonadota</taxon>
        <taxon>Betaproteobacteria</taxon>
        <taxon>Rhodocyclales</taxon>
        <taxon>Zoogloeaceae</taxon>
        <taxon>Uliginosibacterium</taxon>
    </lineage>
</organism>
<keyword evidence="1" id="KW-0472">Membrane</keyword>
<reference evidence="2 3" key="1">
    <citation type="submission" date="2024-07" db="EMBL/GenBank/DDBJ databases">
        <title>Uliginosibacterium paludis KCTC:42655.</title>
        <authorList>
            <person name="Kim M.K."/>
        </authorList>
    </citation>
    <scope>NUCLEOTIDE SEQUENCE [LARGE SCALE GENOMIC DNA]</scope>
    <source>
        <strain evidence="2 3">KCTC 42655</strain>
    </source>
</reference>
<dbReference type="Proteomes" id="UP001548590">
    <property type="component" value="Unassembled WGS sequence"/>
</dbReference>
<keyword evidence="3" id="KW-1185">Reference proteome</keyword>
<feature type="transmembrane region" description="Helical" evidence="1">
    <location>
        <begin position="7"/>
        <end position="29"/>
    </location>
</feature>
<keyword evidence="1" id="KW-1133">Transmembrane helix</keyword>
<feature type="transmembrane region" description="Helical" evidence="1">
    <location>
        <begin position="184"/>
        <end position="204"/>
    </location>
</feature>
<dbReference type="EMBL" id="JBEWLZ010000004">
    <property type="protein sequence ID" value="MET1490137.1"/>
    <property type="molecule type" value="Genomic_DNA"/>
</dbReference>
<comment type="caution">
    <text evidence="2">The sequence shown here is derived from an EMBL/GenBank/DDBJ whole genome shotgun (WGS) entry which is preliminary data.</text>
</comment>
<sequence length="236" mass="27087">MVNRYIFFAAIAVFLVGALYSVNFFYFFGGALSNDGANWDQFGDYFGGVLNPILSFISIFLVVRSLVLQSEANQAGERGERIRAFESLFFNMIDRQSAGFSDFSIRSKGRVLTASEAVRFIEGEIERISSNSIEEIPNAIKFYDDGDEIFKLSRMFYVSEKIVHEKLSDENGFSKKDREMYYNVLINMSDFALLRLIMISMRFLSYKSSDFLRNNSELVFVMNGLGLDYKMYGEMP</sequence>
<evidence type="ECO:0008006" key="4">
    <source>
        <dbReference type="Google" id="ProtNLM"/>
    </source>
</evidence>
<keyword evidence="1" id="KW-0812">Transmembrane</keyword>